<proteinExistence type="predicted"/>
<dbReference type="AlphaFoldDB" id="A0A9E8RXZ4"/>
<gene>
    <name evidence="1" type="ORF">OE105_03900</name>
</gene>
<accession>A0A9E8RXZ4</accession>
<name>A0A9E8RXZ4_9BACI</name>
<dbReference type="EMBL" id="CP106877">
    <property type="protein sequence ID" value="WAA13275.1"/>
    <property type="molecule type" value="Genomic_DNA"/>
</dbReference>
<evidence type="ECO:0000313" key="2">
    <source>
        <dbReference type="Proteomes" id="UP001164726"/>
    </source>
</evidence>
<dbReference type="RefSeq" id="WP_275421430.1">
    <property type="nucleotide sequence ID" value="NZ_CP106877.1"/>
</dbReference>
<reference evidence="1" key="1">
    <citation type="submission" date="2022-09" db="EMBL/GenBank/DDBJ databases">
        <title>Complete Genomes of Fervidibacillus albus and Fervidibacillus halotolerans isolated from tidal flat sediments.</title>
        <authorList>
            <person name="Kwon K.K."/>
            <person name="Yang S.-H."/>
            <person name="Park M.J."/>
            <person name="Oh H.-M."/>
        </authorList>
    </citation>
    <scope>NUCLEOTIDE SEQUENCE</scope>
    <source>
        <strain evidence="1">MEBiC13594</strain>
    </source>
</reference>
<dbReference type="Pfam" id="PF14005">
    <property type="entry name" value="YpjP"/>
    <property type="match status" value="1"/>
</dbReference>
<evidence type="ECO:0000313" key="1">
    <source>
        <dbReference type="EMBL" id="WAA13275.1"/>
    </source>
</evidence>
<dbReference type="KEGG" id="fhl:OE105_03900"/>
<keyword evidence="2" id="KW-1185">Reference proteome</keyword>
<protein>
    <submittedName>
        <fullName evidence="1">YpjP family protein</fullName>
    </submittedName>
</protein>
<sequence length="204" mass="24147">MKSWLYKFFVAIITFLTFGLVSPYQVIHAINPPLGQDTKEDLIDDRTDPDEELSQVLDEKVESSVPLRDQFLSETIELGEKQAMQKFGPKIAPVIEEEFQTMILPKIEESIREISEQFSEDQLEDLTVSEIPGGGVSEKIFHIYSEKTGQDIIRFHVRRELKPLEGYWFDFHYHTYHDHFQTHYELGRIFWDKNTPPNWNRYYN</sequence>
<organism evidence="1 2">
    <name type="scientific">Fervidibacillus halotolerans</name>
    <dbReference type="NCBI Taxonomy" id="2980027"/>
    <lineage>
        <taxon>Bacteria</taxon>
        <taxon>Bacillati</taxon>
        <taxon>Bacillota</taxon>
        <taxon>Bacilli</taxon>
        <taxon>Bacillales</taxon>
        <taxon>Bacillaceae</taxon>
        <taxon>Fervidibacillus</taxon>
    </lineage>
</organism>
<dbReference type="InterPro" id="IPR025616">
    <property type="entry name" value="YpjP"/>
</dbReference>
<dbReference type="Proteomes" id="UP001164726">
    <property type="component" value="Chromosome"/>
</dbReference>